<dbReference type="Pfam" id="PF13442">
    <property type="entry name" value="Cytochrome_CBB3"/>
    <property type="match status" value="1"/>
</dbReference>
<dbReference type="PANTHER" id="PTHR40942:SF4">
    <property type="entry name" value="CYTOCHROME C5"/>
    <property type="match status" value="1"/>
</dbReference>
<dbReference type="RefSeq" id="WP_377516659.1">
    <property type="nucleotide sequence ID" value="NZ_JBHSVR010000001.1"/>
</dbReference>
<keyword evidence="2" id="KW-0349">Heme</keyword>
<evidence type="ECO:0000313" key="7">
    <source>
        <dbReference type="EMBL" id="MFC6635206.1"/>
    </source>
</evidence>
<dbReference type="InterPro" id="IPR036909">
    <property type="entry name" value="Cyt_c-like_dom_sf"/>
</dbReference>
<dbReference type="InterPro" id="IPR009056">
    <property type="entry name" value="Cyt_c-like_dom"/>
</dbReference>
<dbReference type="PANTHER" id="PTHR40942">
    <property type="match status" value="1"/>
</dbReference>
<dbReference type="Gene3D" id="1.10.760.10">
    <property type="entry name" value="Cytochrome c-like domain"/>
    <property type="match status" value="1"/>
</dbReference>
<reference evidence="8" key="1">
    <citation type="journal article" date="2019" name="Int. J. Syst. Evol. Microbiol.">
        <title>The Global Catalogue of Microorganisms (GCM) 10K type strain sequencing project: providing services to taxonomists for standard genome sequencing and annotation.</title>
        <authorList>
            <consortium name="The Broad Institute Genomics Platform"/>
            <consortium name="The Broad Institute Genome Sequencing Center for Infectious Disease"/>
            <person name="Wu L."/>
            <person name="Ma J."/>
        </authorList>
    </citation>
    <scope>NUCLEOTIDE SEQUENCE [LARGE SCALE GENOMIC DNA]</scope>
    <source>
        <strain evidence="8">CGMCC 1.13718</strain>
    </source>
</reference>
<keyword evidence="4" id="KW-0249">Electron transport</keyword>
<keyword evidence="1" id="KW-0813">Transport</keyword>
<dbReference type="SUPFAM" id="SSF46626">
    <property type="entry name" value="Cytochrome c"/>
    <property type="match status" value="1"/>
</dbReference>
<evidence type="ECO:0000256" key="5">
    <source>
        <dbReference type="ARBA" id="ARBA00023004"/>
    </source>
</evidence>
<keyword evidence="3" id="KW-0479">Metal-binding</keyword>
<keyword evidence="5" id="KW-0408">Iron</keyword>
<dbReference type="Proteomes" id="UP001596425">
    <property type="component" value="Unassembled WGS sequence"/>
</dbReference>
<dbReference type="PRINTS" id="PR00607">
    <property type="entry name" value="CYTCHROMECIE"/>
</dbReference>
<evidence type="ECO:0000256" key="1">
    <source>
        <dbReference type="ARBA" id="ARBA00022448"/>
    </source>
</evidence>
<proteinExistence type="predicted"/>
<evidence type="ECO:0000259" key="6">
    <source>
        <dbReference type="Pfam" id="PF13442"/>
    </source>
</evidence>
<name>A0ABW1YR18_9GAMM</name>
<evidence type="ECO:0000256" key="4">
    <source>
        <dbReference type="ARBA" id="ARBA00022982"/>
    </source>
</evidence>
<dbReference type="EMBL" id="JBHSVR010000001">
    <property type="protein sequence ID" value="MFC6635206.1"/>
    <property type="molecule type" value="Genomic_DNA"/>
</dbReference>
<dbReference type="PROSITE" id="PS51257">
    <property type="entry name" value="PROKAR_LIPOPROTEIN"/>
    <property type="match status" value="1"/>
</dbReference>
<sequence length="125" mass="13119">MKSKLMLPIVLAAICACSPGESKHSESGGASTSVTAEKPGQVAVLEIYRRSCFSCHESGVNGAPRSGDTDAWAPRLAKGMDTLVANAINGYQAMPPRGLCFDCSEAEFAALIHYMAATQPGRQAE</sequence>
<dbReference type="InterPro" id="IPR002323">
    <property type="entry name" value="Cyt_CIE"/>
</dbReference>
<feature type="domain" description="Cytochrome c" evidence="6">
    <location>
        <begin position="46"/>
        <end position="115"/>
    </location>
</feature>
<keyword evidence="8" id="KW-1185">Reference proteome</keyword>
<gene>
    <name evidence="7" type="ORF">ACFQBM_18125</name>
</gene>
<accession>A0ABW1YR18</accession>
<organism evidence="7 8">
    <name type="scientific">Microbulbifer taiwanensis</name>
    <dbReference type="NCBI Taxonomy" id="986746"/>
    <lineage>
        <taxon>Bacteria</taxon>
        <taxon>Pseudomonadati</taxon>
        <taxon>Pseudomonadota</taxon>
        <taxon>Gammaproteobacteria</taxon>
        <taxon>Cellvibrionales</taxon>
        <taxon>Microbulbiferaceae</taxon>
        <taxon>Microbulbifer</taxon>
    </lineage>
</organism>
<evidence type="ECO:0000313" key="8">
    <source>
        <dbReference type="Proteomes" id="UP001596425"/>
    </source>
</evidence>
<evidence type="ECO:0000256" key="2">
    <source>
        <dbReference type="ARBA" id="ARBA00022617"/>
    </source>
</evidence>
<evidence type="ECO:0000256" key="3">
    <source>
        <dbReference type="ARBA" id="ARBA00022723"/>
    </source>
</evidence>
<protein>
    <submittedName>
        <fullName evidence="7">C-type cytochrome</fullName>
    </submittedName>
</protein>
<comment type="caution">
    <text evidence="7">The sequence shown here is derived from an EMBL/GenBank/DDBJ whole genome shotgun (WGS) entry which is preliminary data.</text>
</comment>